<dbReference type="InterPro" id="IPR050172">
    <property type="entry name" value="SsuD_RutA_monooxygenase"/>
</dbReference>
<evidence type="ECO:0000313" key="7">
    <source>
        <dbReference type="Proteomes" id="UP000002008"/>
    </source>
</evidence>
<dbReference type="InterPro" id="IPR019952">
    <property type="entry name" value="F420_OxRdatse_Rv1855c_pred"/>
</dbReference>
<dbReference type="GO" id="GO:0046306">
    <property type="term" value="P:alkanesulfonate catabolic process"/>
    <property type="evidence" value="ECO:0000318"/>
    <property type="project" value="GO_Central"/>
</dbReference>
<dbReference type="Pfam" id="PF00296">
    <property type="entry name" value="Bac_luciferase"/>
    <property type="match status" value="1"/>
</dbReference>
<evidence type="ECO:0000256" key="3">
    <source>
        <dbReference type="ARBA" id="ARBA00023002"/>
    </source>
</evidence>
<dbReference type="EnsemblBacteria" id="ABY36490">
    <property type="protein sequence ID" value="ABY36490"/>
    <property type="gene ID" value="Caur_3302"/>
</dbReference>
<keyword evidence="3" id="KW-0560">Oxidoreductase</keyword>
<dbReference type="PATRIC" id="fig|324602.8.peg.3722"/>
<dbReference type="NCBIfam" id="TIGR03560">
    <property type="entry name" value="F420_Rv1855c"/>
    <property type="match status" value="1"/>
</dbReference>
<proteinExistence type="predicted"/>
<dbReference type="EMBL" id="CP000909">
    <property type="protein sequence ID" value="ABY36490.1"/>
    <property type="molecule type" value="Genomic_DNA"/>
</dbReference>
<evidence type="ECO:0000256" key="1">
    <source>
        <dbReference type="ARBA" id="ARBA00022630"/>
    </source>
</evidence>
<keyword evidence="2" id="KW-0288">FMN</keyword>
<dbReference type="Gene3D" id="3.20.20.30">
    <property type="entry name" value="Luciferase-like domain"/>
    <property type="match status" value="1"/>
</dbReference>
<feature type="domain" description="Luciferase-like" evidence="5">
    <location>
        <begin position="15"/>
        <end position="246"/>
    </location>
</feature>
<dbReference type="Proteomes" id="UP000002008">
    <property type="component" value="Chromosome"/>
</dbReference>
<dbReference type="AlphaFoldDB" id="A9WJ31"/>
<dbReference type="InterPro" id="IPR036661">
    <property type="entry name" value="Luciferase-like_sf"/>
</dbReference>
<evidence type="ECO:0000256" key="4">
    <source>
        <dbReference type="ARBA" id="ARBA00023033"/>
    </source>
</evidence>
<dbReference type="PANTHER" id="PTHR42847">
    <property type="entry name" value="ALKANESULFONATE MONOOXYGENASE"/>
    <property type="match status" value="1"/>
</dbReference>
<dbReference type="InParanoid" id="A9WJ31"/>
<keyword evidence="7" id="KW-1185">Reference proteome</keyword>
<sequence length="309" mass="34599">MTIDVALMIEGQNGLTWSRWQRLAQAAEDLGFAGLYRSDHFTNANPPEKESLELWVSLTWLASHTKRIEFGPLVSPVSFRHPAMTARMAAAVDDLSGGRLQLGLGAGWQEREHTMFGFDLLEVAPRFQRFREGLEVVTRLLRSDTPVTWIGEYYQLREAILLPRPQRPGGPPIVIGGNGEQRTLPLIARYADEWNAVFVPPARFAELNAKLDNLLDAAGRPREAVRRTLMIGSVFGRDKHEVERLLAGRDRQQLRARGILVGVADEIVEQIQAFAAVGVQRIMVQWLDLDDLDRLESFATSVLPSLGQA</sequence>
<dbReference type="PANTHER" id="PTHR42847:SF4">
    <property type="entry name" value="ALKANESULFONATE MONOOXYGENASE-RELATED"/>
    <property type="match status" value="1"/>
</dbReference>
<evidence type="ECO:0000313" key="6">
    <source>
        <dbReference type="EMBL" id="ABY36490.1"/>
    </source>
</evidence>
<evidence type="ECO:0000259" key="5">
    <source>
        <dbReference type="Pfam" id="PF00296"/>
    </source>
</evidence>
<dbReference type="STRING" id="324602.Caur_3302"/>
<dbReference type="InterPro" id="IPR011251">
    <property type="entry name" value="Luciferase-like_dom"/>
</dbReference>
<dbReference type="GO" id="GO:0008726">
    <property type="term" value="F:alkanesulfonate monooxygenase activity"/>
    <property type="evidence" value="ECO:0000318"/>
    <property type="project" value="GO_Central"/>
</dbReference>
<gene>
    <name evidence="6" type="ordered locus">Caur_3302</name>
</gene>
<dbReference type="FunCoup" id="A9WJ31">
    <property type="interactions" value="68"/>
</dbReference>
<keyword evidence="4" id="KW-0503">Monooxygenase</keyword>
<protein>
    <submittedName>
        <fullName evidence="6">Luciferase family protein</fullName>
    </submittedName>
</protein>
<dbReference type="SUPFAM" id="SSF51679">
    <property type="entry name" value="Bacterial luciferase-like"/>
    <property type="match status" value="1"/>
</dbReference>
<dbReference type="RefSeq" id="WP_012259143.1">
    <property type="nucleotide sequence ID" value="NC_010175.1"/>
</dbReference>
<dbReference type="KEGG" id="cau:Caur_3302"/>
<name>A9WJ31_CHLAA</name>
<dbReference type="eggNOG" id="COG2141">
    <property type="taxonomic scope" value="Bacteria"/>
</dbReference>
<evidence type="ECO:0000256" key="2">
    <source>
        <dbReference type="ARBA" id="ARBA00022643"/>
    </source>
</evidence>
<accession>A9WJ31</accession>
<keyword evidence="1" id="KW-0285">Flavoprotein</keyword>
<reference evidence="7" key="1">
    <citation type="journal article" date="2011" name="BMC Genomics">
        <title>Complete genome sequence of the filamentous anoxygenic phototrophic bacterium Chloroflexus aurantiacus.</title>
        <authorList>
            <person name="Tang K.H."/>
            <person name="Barry K."/>
            <person name="Chertkov O."/>
            <person name="Dalin E."/>
            <person name="Han C.S."/>
            <person name="Hauser L.J."/>
            <person name="Honchak B.M."/>
            <person name="Karbach L.E."/>
            <person name="Land M.L."/>
            <person name="Lapidus A."/>
            <person name="Larimer F.W."/>
            <person name="Mikhailova N."/>
            <person name="Pitluck S."/>
            <person name="Pierson B.K."/>
            <person name="Blankenship R.E."/>
        </authorList>
    </citation>
    <scope>NUCLEOTIDE SEQUENCE [LARGE SCALE GENOMIC DNA]</scope>
    <source>
        <strain evidence="7">ATCC 29366 / DSM 635 / J-10-fl</strain>
    </source>
</reference>
<organism evidence="6 7">
    <name type="scientific">Chloroflexus aurantiacus (strain ATCC 29366 / DSM 635 / J-10-fl)</name>
    <dbReference type="NCBI Taxonomy" id="324602"/>
    <lineage>
        <taxon>Bacteria</taxon>
        <taxon>Bacillati</taxon>
        <taxon>Chloroflexota</taxon>
        <taxon>Chloroflexia</taxon>
        <taxon>Chloroflexales</taxon>
        <taxon>Chloroflexineae</taxon>
        <taxon>Chloroflexaceae</taxon>
        <taxon>Chloroflexus</taxon>
    </lineage>
</organism>
<dbReference type="HOGENOM" id="CLU_027853_6_2_0"/>